<sequence>MEEIIIQSPNGNVFGVLQLPEGKTPAPLIILSHGFGGNHTLDMDSAAHFVSAGFATYNLDFCGGGFNSKSSGTMLDMSVLTEAADLNAVIDHFRNDGRISDIYLWGASQGGFVSAYVSSRRPEDIKAVVLEFPAIVLQDDSEKRRLPDGTFPEVSSIMGAKISRKYDEDATSFDLYDLLPAYTGPVLILHGDKDPIVPLRYSEKAQKTYADARLIVYPGQGHGFTGASKQDAMAQETAFFLEH</sequence>
<evidence type="ECO:0000313" key="2">
    <source>
        <dbReference type="Proteomes" id="UP000682782"/>
    </source>
</evidence>
<keyword evidence="1" id="KW-0378">Hydrolase</keyword>
<gene>
    <name evidence="1" type="ORF">JYE49_11520</name>
</gene>
<dbReference type="EMBL" id="CP068393">
    <property type="protein sequence ID" value="QUC66484.1"/>
    <property type="molecule type" value="Genomic_DNA"/>
</dbReference>
<dbReference type="Proteomes" id="UP000682782">
    <property type="component" value="Chromosome"/>
</dbReference>
<proteinExistence type="predicted"/>
<name>A0AC61N5D7_9FIRM</name>
<organism evidence="1 2">
    <name type="scientific">Aristaeella hokkaidonensis</name>
    <dbReference type="NCBI Taxonomy" id="3046382"/>
    <lineage>
        <taxon>Bacteria</taxon>
        <taxon>Bacillati</taxon>
        <taxon>Bacillota</taxon>
        <taxon>Clostridia</taxon>
        <taxon>Eubacteriales</taxon>
        <taxon>Aristaeellaceae</taxon>
        <taxon>Aristaeella</taxon>
    </lineage>
</organism>
<accession>A0AC61N5D7</accession>
<reference evidence="1" key="1">
    <citation type="submission" date="2021-01" db="EMBL/GenBank/DDBJ databases">
        <title>Complete genome sequence of Clostridiales bacterium R-7.</title>
        <authorList>
            <person name="Mahoney-Kurpe S.C."/>
            <person name="Palevich N."/>
            <person name="Koike S."/>
            <person name="Moon C.D."/>
            <person name="Attwood G.T."/>
        </authorList>
    </citation>
    <scope>NUCLEOTIDE SEQUENCE</scope>
    <source>
        <strain evidence="1">R-7</strain>
    </source>
</reference>
<keyword evidence="2" id="KW-1185">Reference proteome</keyword>
<evidence type="ECO:0000313" key="1">
    <source>
        <dbReference type="EMBL" id="QUC66484.1"/>
    </source>
</evidence>
<protein>
    <submittedName>
        <fullName evidence="1">Alpha/beta fold hydrolase</fullName>
    </submittedName>
</protein>